<keyword evidence="2" id="KW-1185">Reference proteome</keyword>
<evidence type="ECO:0000313" key="1">
    <source>
        <dbReference type="EMBL" id="GIX63843.1"/>
    </source>
</evidence>
<proteinExistence type="predicted"/>
<sequence length="146" mass="16370">MTGKTLTEPPENLKDAIDWVLWISGSDRERISKGGIKDLSEQIIRMSRREITNNLQIVTVLEADAEFGTDKKKPITYLAKGLACLIGYNNGIVKGSDIGKYNAYQSTYHRYPHFSQCLSGKERDAVIICLSSIPIILRTELPVLEI</sequence>
<reference evidence="1 2" key="1">
    <citation type="submission" date="2021-06" db="EMBL/GenBank/DDBJ databases">
        <title>Genome sequence of Babesia caballi.</title>
        <authorList>
            <person name="Yamagishi J."/>
            <person name="Kidaka T."/>
            <person name="Ochi A."/>
        </authorList>
    </citation>
    <scope>NUCLEOTIDE SEQUENCE [LARGE SCALE GENOMIC DNA]</scope>
    <source>
        <strain evidence="1">USDA-D6B2</strain>
    </source>
</reference>
<accession>A0AAV4LVQ1</accession>
<dbReference type="AlphaFoldDB" id="A0AAV4LVQ1"/>
<name>A0AAV4LVQ1_BABCB</name>
<dbReference type="EMBL" id="BPLF01000002">
    <property type="protein sequence ID" value="GIX63843.1"/>
    <property type="molecule type" value="Genomic_DNA"/>
</dbReference>
<evidence type="ECO:0000313" key="2">
    <source>
        <dbReference type="Proteomes" id="UP001497744"/>
    </source>
</evidence>
<dbReference type="GeneID" id="94195324"/>
<dbReference type="Proteomes" id="UP001497744">
    <property type="component" value="Unassembled WGS sequence"/>
</dbReference>
<comment type="caution">
    <text evidence="1">The sequence shown here is derived from an EMBL/GenBank/DDBJ whole genome shotgun (WGS) entry which is preliminary data.</text>
</comment>
<protein>
    <submittedName>
        <fullName evidence="1">Variant erythrocyte surface antigen-1 family protein</fullName>
    </submittedName>
</protein>
<dbReference type="RefSeq" id="XP_067715912.1">
    <property type="nucleotide sequence ID" value="XM_067859811.1"/>
</dbReference>
<gene>
    <name evidence="1" type="ORF">BcabD6B2_32780</name>
</gene>
<organism evidence="1 2">
    <name type="scientific">Babesia caballi</name>
    <dbReference type="NCBI Taxonomy" id="5871"/>
    <lineage>
        <taxon>Eukaryota</taxon>
        <taxon>Sar</taxon>
        <taxon>Alveolata</taxon>
        <taxon>Apicomplexa</taxon>
        <taxon>Aconoidasida</taxon>
        <taxon>Piroplasmida</taxon>
        <taxon>Babesiidae</taxon>
        <taxon>Babesia</taxon>
    </lineage>
</organism>